<dbReference type="Pfam" id="PF00188">
    <property type="entry name" value="CAP"/>
    <property type="match status" value="1"/>
</dbReference>
<dbReference type="InterPro" id="IPR018392">
    <property type="entry name" value="LysM"/>
</dbReference>
<feature type="region of interest" description="Disordered" evidence="1">
    <location>
        <begin position="143"/>
        <end position="165"/>
    </location>
</feature>
<name>A0ABW0HS49_9BACL</name>
<dbReference type="PANTHER" id="PTHR31157">
    <property type="entry name" value="SCP DOMAIN-CONTAINING PROTEIN"/>
    <property type="match status" value="1"/>
</dbReference>
<dbReference type="CDD" id="cd00118">
    <property type="entry name" value="LysM"/>
    <property type="match status" value="1"/>
</dbReference>
<sequence length="300" mass="30919">MKRLWIGCSALLLLSACGTAGKDGARMNMHGNMHGNGYMPRVSSVETTQPVNQQMIRSNDTLQSIADRFHVNLEDLIRANPNLAGYLNNPNATIGVGNGTGTGAGAGTGTGTGAGAGTGTGTGAGNGRGTGAGVGNGANMGAGNGYQGGAPQGSPANPGQNQGTVNVPANSNLTGYEQQVLELTNQERQKAGLSACAGTDANLNRSAHAKSEDMAAKGYFAHDSPTYGDPFAMMRNFGVQYQSAGENIAMGQPTPAEVVKAWMNSPGHRANILKGEYTHLGVGYVIQNGKAYWTQQFIQK</sequence>
<dbReference type="Proteomes" id="UP001596113">
    <property type="component" value="Unassembled WGS sequence"/>
</dbReference>
<dbReference type="SUPFAM" id="SSF55797">
    <property type="entry name" value="PR-1-like"/>
    <property type="match status" value="1"/>
</dbReference>
<organism evidence="4 5">
    <name type="scientific">Cohnella soli</name>
    <dbReference type="NCBI Taxonomy" id="425005"/>
    <lineage>
        <taxon>Bacteria</taxon>
        <taxon>Bacillati</taxon>
        <taxon>Bacillota</taxon>
        <taxon>Bacilli</taxon>
        <taxon>Bacillales</taxon>
        <taxon>Paenibacillaceae</taxon>
        <taxon>Cohnella</taxon>
    </lineage>
</organism>
<proteinExistence type="predicted"/>
<dbReference type="InterPro" id="IPR035940">
    <property type="entry name" value="CAP_sf"/>
</dbReference>
<evidence type="ECO:0000259" key="3">
    <source>
        <dbReference type="PROSITE" id="PS51782"/>
    </source>
</evidence>
<protein>
    <submittedName>
        <fullName evidence="4">CAP domain-containing protein</fullName>
    </submittedName>
</protein>
<feature type="chain" id="PRO_5045181223" evidence="2">
    <location>
        <begin position="21"/>
        <end position="300"/>
    </location>
</feature>
<evidence type="ECO:0000256" key="1">
    <source>
        <dbReference type="SAM" id="MobiDB-lite"/>
    </source>
</evidence>
<reference evidence="5" key="1">
    <citation type="journal article" date="2019" name="Int. J. Syst. Evol. Microbiol.">
        <title>The Global Catalogue of Microorganisms (GCM) 10K type strain sequencing project: providing services to taxonomists for standard genome sequencing and annotation.</title>
        <authorList>
            <consortium name="The Broad Institute Genomics Platform"/>
            <consortium name="The Broad Institute Genome Sequencing Center for Infectious Disease"/>
            <person name="Wu L."/>
            <person name="Ma J."/>
        </authorList>
    </citation>
    <scope>NUCLEOTIDE SEQUENCE [LARGE SCALE GENOMIC DNA]</scope>
    <source>
        <strain evidence="5">CGMCC 1.18575</strain>
    </source>
</reference>
<dbReference type="PROSITE" id="PS51257">
    <property type="entry name" value="PROKAR_LIPOPROTEIN"/>
    <property type="match status" value="1"/>
</dbReference>
<dbReference type="Gene3D" id="3.10.350.10">
    <property type="entry name" value="LysM domain"/>
    <property type="match status" value="1"/>
</dbReference>
<evidence type="ECO:0000313" key="5">
    <source>
        <dbReference type="Proteomes" id="UP001596113"/>
    </source>
</evidence>
<keyword evidence="2" id="KW-0732">Signal</keyword>
<dbReference type="PANTHER" id="PTHR31157:SF1">
    <property type="entry name" value="SCP DOMAIN-CONTAINING PROTEIN"/>
    <property type="match status" value="1"/>
</dbReference>
<dbReference type="EMBL" id="JBHSMI010000023">
    <property type="protein sequence ID" value="MFC5403373.1"/>
    <property type="molecule type" value="Genomic_DNA"/>
</dbReference>
<dbReference type="Pfam" id="PF01476">
    <property type="entry name" value="LysM"/>
    <property type="match status" value="1"/>
</dbReference>
<dbReference type="InterPro" id="IPR036779">
    <property type="entry name" value="LysM_dom_sf"/>
</dbReference>
<feature type="domain" description="LysM" evidence="3">
    <location>
        <begin position="52"/>
        <end position="96"/>
    </location>
</feature>
<dbReference type="CDD" id="cd05379">
    <property type="entry name" value="CAP_bacterial"/>
    <property type="match status" value="1"/>
</dbReference>
<feature type="signal peptide" evidence="2">
    <location>
        <begin position="1"/>
        <end position="20"/>
    </location>
</feature>
<evidence type="ECO:0000256" key="2">
    <source>
        <dbReference type="SAM" id="SignalP"/>
    </source>
</evidence>
<feature type="compositionally biased region" description="Polar residues" evidence="1">
    <location>
        <begin position="154"/>
        <end position="165"/>
    </location>
</feature>
<dbReference type="InterPro" id="IPR014044">
    <property type="entry name" value="CAP_dom"/>
</dbReference>
<dbReference type="PROSITE" id="PS51782">
    <property type="entry name" value="LYSM"/>
    <property type="match status" value="1"/>
</dbReference>
<gene>
    <name evidence="4" type="ORF">ACFPOF_11590</name>
</gene>
<evidence type="ECO:0000313" key="4">
    <source>
        <dbReference type="EMBL" id="MFC5403373.1"/>
    </source>
</evidence>
<keyword evidence="5" id="KW-1185">Reference proteome</keyword>
<accession>A0ABW0HS49</accession>
<dbReference type="RefSeq" id="WP_378132662.1">
    <property type="nucleotide sequence ID" value="NZ_JBHSMI010000023.1"/>
</dbReference>
<comment type="caution">
    <text evidence="4">The sequence shown here is derived from an EMBL/GenBank/DDBJ whole genome shotgun (WGS) entry which is preliminary data.</text>
</comment>
<dbReference type="Gene3D" id="3.40.33.10">
    <property type="entry name" value="CAP"/>
    <property type="match status" value="1"/>
</dbReference>